<protein>
    <submittedName>
        <fullName evidence="2">Uncharacterized protein</fullName>
    </submittedName>
</protein>
<accession>A0A1C4W031</accession>
<feature type="region of interest" description="Disordered" evidence="1">
    <location>
        <begin position="1"/>
        <end position="23"/>
    </location>
</feature>
<gene>
    <name evidence="2" type="ORF">GA0070612_1978</name>
</gene>
<dbReference type="Proteomes" id="UP000198224">
    <property type="component" value="Chromosome I"/>
</dbReference>
<reference evidence="3" key="1">
    <citation type="submission" date="2016-06" db="EMBL/GenBank/DDBJ databases">
        <authorList>
            <person name="Varghese N."/>
            <person name="Submissions Spin"/>
        </authorList>
    </citation>
    <scope>NUCLEOTIDE SEQUENCE [LARGE SCALE GENOMIC DNA]</scope>
    <source>
        <strain evidence="3">DSM 45160</strain>
    </source>
</reference>
<organism evidence="2 3">
    <name type="scientific">Micromonospora chokoriensis</name>
    <dbReference type="NCBI Taxonomy" id="356851"/>
    <lineage>
        <taxon>Bacteria</taxon>
        <taxon>Bacillati</taxon>
        <taxon>Actinomycetota</taxon>
        <taxon>Actinomycetes</taxon>
        <taxon>Micromonosporales</taxon>
        <taxon>Micromonosporaceae</taxon>
        <taxon>Micromonospora</taxon>
    </lineage>
</organism>
<dbReference type="AlphaFoldDB" id="A0A1C4W031"/>
<name>A0A1C4W031_9ACTN</name>
<dbReference type="EMBL" id="LT607409">
    <property type="protein sequence ID" value="SCE89475.1"/>
    <property type="molecule type" value="Genomic_DNA"/>
</dbReference>
<keyword evidence="3" id="KW-1185">Reference proteome</keyword>
<proteinExistence type="predicted"/>
<feature type="compositionally biased region" description="Basic and acidic residues" evidence="1">
    <location>
        <begin position="1"/>
        <end position="14"/>
    </location>
</feature>
<evidence type="ECO:0000313" key="2">
    <source>
        <dbReference type="EMBL" id="SCE89475.1"/>
    </source>
</evidence>
<evidence type="ECO:0000313" key="3">
    <source>
        <dbReference type="Proteomes" id="UP000198224"/>
    </source>
</evidence>
<evidence type="ECO:0000256" key="1">
    <source>
        <dbReference type="SAM" id="MobiDB-lite"/>
    </source>
</evidence>
<sequence length="109" mass="12318">MPDEPHHRRPEPKPTPRRPHTGDVLYLTRTASVQFMRPIVVRVIRVLDWPTYDGWLWLDGYELSAKGAAVARRTLFVMSAGLIWPDTPAPAALPSTIRTPARRGPVSVR</sequence>